<dbReference type="RefSeq" id="WP_010879329.1">
    <property type="nucleotide sequence ID" value="NZ_CP006577.1"/>
</dbReference>
<feature type="domain" description="DUF447" evidence="1">
    <location>
        <begin position="13"/>
        <end position="121"/>
    </location>
</feature>
<dbReference type="InterPro" id="IPR007386">
    <property type="entry name" value="DUF447_N"/>
</dbReference>
<feature type="domain" description="DUF447" evidence="2">
    <location>
        <begin position="130"/>
        <end position="186"/>
    </location>
</feature>
<organism evidence="3 4">
    <name type="scientific">Archaeoglobus fulgidus DSM 8774</name>
    <dbReference type="NCBI Taxonomy" id="1344584"/>
    <lineage>
        <taxon>Archaea</taxon>
        <taxon>Methanobacteriati</taxon>
        <taxon>Methanobacteriota</taxon>
        <taxon>Archaeoglobi</taxon>
        <taxon>Archaeoglobales</taxon>
        <taxon>Archaeoglobaceae</taxon>
        <taxon>Archaeoglobus</taxon>
    </lineage>
</organism>
<dbReference type="InterPro" id="IPR049288">
    <property type="entry name" value="DUF447_C"/>
</dbReference>
<evidence type="ECO:0000313" key="3">
    <source>
        <dbReference type="EMBL" id="AIG98834.1"/>
    </source>
</evidence>
<dbReference type="Pfam" id="PF20766">
    <property type="entry name" value="DUF447_C"/>
    <property type="match status" value="1"/>
</dbReference>
<dbReference type="Proteomes" id="UP000028501">
    <property type="component" value="Chromosome"/>
</dbReference>
<dbReference type="KEGG" id="afg:AFULGI_00020880"/>
<evidence type="ECO:0000259" key="2">
    <source>
        <dbReference type="Pfam" id="PF20766"/>
    </source>
</evidence>
<sequence length="189" mass="21278">MRLADFGFTDGINEIIAITENEDGSWNAAPIGIIVEDSSSDTAKAKLYRNRTRANLERSGVLFANVTDDALVFAVSSFGNLNDDWYASPNPPIIKGAMAWCRFEAEMRSGVAHLKLTDGEIIEKRVRAINRGLSAVIEALVHATRYVAIKSDERRKELLERIHYYREIVQKCGSEREKRAFEIIMEKIG</sequence>
<gene>
    <name evidence="3" type="ORF">AFULGI_00020880</name>
</gene>
<proteinExistence type="predicted"/>
<reference evidence="3 4" key="1">
    <citation type="submission" date="2013-07" db="EMBL/GenBank/DDBJ databases">
        <title>Genome of Archaeoglobus fulgidus.</title>
        <authorList>
            <person name="Fiebig A."/>
            <person name="Birkeland N.-K."/>
        </authorList>
    </citation>
    <scope>NUCLEOTIDE SEQUENCE [LARGE SCALE GENOMIC DNA]</scope>
    <source>
        <strain evidence="3 4">DSM 8774</strain>
    </source>
</reference>
<accession>A0A075WI04</accession>
<name>A0A075WI04_ARCFL</name>
<dbReference type="SUPFAM" id="SSF50475">
    <property type="entry name" value="FMN-binding split barrel"/>
    <property type="match status" value="1"/>
</dbReference>
<dbReference type="Pfam" id="PF04289">
    <property type="entry name" value="DUF447_N"/>
    <property type="match status" value="1"/>
</dbReference>
<evidence type="ECO:0000259" key="1">
    <source>
        <dbReference type="Pfam" id="PF04289"/>
    </source>
</evidence>
<dbReference type="Gene3D" id="2.30.110.10">
    <property type="entry name" value="Electron Transport, Fmn-binding Protein, Chain A"/>
    <property type="match status" value="1"/>
</dbReference>
<evidence type="ECO:0008006" key="5">
    <source>
        <dbReference type="Google" id="ProtNLM"/>
    </source>
</evidence>
<dbReference type="InterPro" id="IPR012349">
    <property type="entry name" value="Split_barrel_FMN-bd"/>
</dbReference>
<protein>
    <recommendedName>
        <fullName evidence="5">DUF447 family protein</fullName>
    </recommendedName>
</protein>
<dbReference type="HOGENOM" id="CLU_110565_0_0_2"/>
<dbReference type="EMBL" id="CP006577">
    <property type="protein sequence ID" value="AIG98834.1"/>
    <property type="molecule type" value="Genomic_DNA"/>
</dbReference>
<dbReference type="SMR" id="A0A075WI04"/>
<evidence type="ECO:0000313" key="4">
    <source>
        <dbReference type="Proteomes" id="UP000028501"/>
    </source>
</evidence>
<dbReference type="AlphaFoldDB" id="A0A075WI04"/>
<dbReference type="GeneID" id="24795578"/>
<dbReference type="Gene3D" id="1.20.58.290">
    <property type="entry name" value="Hypothetical membrane protein ta0354_69_121"/>
    <property type="match status" value="1"/>
</dbReference>